<keyword evidence="3" id="KW-1185">Reference proteome</keyword>
<comment type="caution">
    <text evidence="2">The sequence shown here is derived from an EMBL/GenBank/DDBJ whole genome shotgun (WGS) entry which is preliminary data.</text>
</comment>
<evidence type="ECO:0000313" key="2">
    <source>
        <dbReference type="EMBL" id="RIB21954.1"/>
    </source>
</evidence>
<accession>A0A397VHJ6</accession>
<dbReference type="Proteomes" id="UP000266673">
    <property type="component" value="Unassembled WGS sequence"/>
</dbReference>
<name>A0A397VHJ6_9GLOM</name>
<sequence>MKNFIIIILIFQIFTTSITALSGVVILPPYDGSWNGCINITTIANKSFSVKLVDDSTPATTGFGDYVKGNTSLKRIYDIGFVVRSYVMDIYVTNLNDVRPINPTYYCNTSEYSTTQCDSPFMGLPLPNQTILPWCLSILNPYNNTQKAYVSLGSNGSNETSTTTNSTDVSTNGMFIIVYRSEFNVKIKSLISATV</sequence>
<feature type="signal peptide" evidence="1">
    <location>
        <begin position="1"/>
        <end position="20"/>
    </location>
</feature>
<dbReference type="EMBL" id="QKWP01000332">
    <property type="protein sequence ID" value="RIB21954.1"/>
    <property type="molecule type" value="Genomic_DNA"/>
</dbReference>
<keyword evidence="1" id="KW-0732">Signal</keyword>
<dbReference type="OrthoDB" id="2388461at2759"/>
<evidence type="ECO:0000256" key="1">
    <source>
        <dbReference type="SAM" id="SignalP"/>
    </source>
</evidence>
<protein>
    <submittedName>
        <fullName evidence="2">Uncharacterized protein</fullName>
    </submittedName>
</protein>
<reference evidence="2 3" key="1">
    <citation type="submission" date="2018-06" db="EMBL/GenBank/DDBJ databases">
        <title>Comparative genomics reveals the genomic features of Rhizophagus irregularis, R. cerebriforme, R. diaphanum and Gigaspora rosea, and their symbiotic lifestyle signature.</title>
        <authorList>
            <person name="Morin E."/>
            <person name="San Clemente H."/>
            <person name="Chen E.C.H."/>
            <person name="De La Providencia I."/>
            <person name="Hainaut M."/>
            <person name="Kuo A."/>
            <person name="Kohler A."/>
            <person name="Murat C."/>
            <person name="Tang N."/>
            <person name="Roy S."/>
            <person name="Loubradou J."/>
            <person name="Henrissat B."/>
            <person name="Grigoriev I.V."/>
            <person name="Corradi N."/>
            <person name="Roux C."/>
            <person name="Martin F.M."/>
        </authorList>
    </citation>
    <scope>NUCLEOTIDE SEQUENCE [LARGE SCALE GENOMIC DNA]</scope>
    <source>
        <strain evidence="2 3">DAOM 194757</strain>
    </source>
</reference>
<evidence type="ECO:0000313" key="3">
    <source>
        <dbReference type="Proteomes" id="UP000266673"/>
    </source>
</evidence>
<organism evidence="2 3">
    <name type="scientific">Gigaspora rosea</name>
    <dbReference type="NCBI Taxonomy" id="44941"/>
    <lineage>
        <taxon>Eukaryota</taxon>
        <taxon>Fungi</taxon>
        <taxon>Fungi incertae sedis</taxon>
        <taxon>Mucoromycota</taxon>
        <taxon>Glomeromycotina</taxon>
        <taxon>Glomeromycetes</taxon>
        <taxon>Diversisporales</taxon>
        <taxon>Gigasporaceae</taxon>
        <taxon>Gigaspora</taxon>
    </lineage>
</organism>
<gene>
    <name evidence="2" type="ORF">C2G38_2243601</name>
</gene>
<dbReference type="AlphaFoldDB" id="A0A397VHJ6"/>
<feature type="chain" id="PRO_5017211630" evidence="1">
    <location>
        <begin position="21"/>
        <end position="195"/>
    </location>
</feature>
<proteinExistence type="predicted"/>